<dbReference type="Proteomes" id="UP000465601">
    <property type="component" value="Unassembled WGS sequence"/>
</dbReference>
<dbReference type="AlphaFoldDB" id="A0A833M936"/>
<dbReference type="EMBL" id="WBZB01000009">
    <property type="protein sequence ID" value="KAB3532397.1"/>
    <property type="molecule type" value="Genomic_DNA"/>
</dbReference>
<keyword evidence="2" id="KW-1185">Reference proteome</keyword>
<evidence type="ECO:0000313" key="1">
    <source>
        <dbReference type="EMBL" id="KAB3532397.1"/>
    </source>
</evidence>
<accession>A0A833M936</accession>
<comment type="caution">
    <text evidence="1">The sequence shown here is derived from an EMBL/GenBank/DDBJ whole genome shotgun (WGS) entry which is preliminary data.</text>
</comment>
<gene>
    <name evidence="1" type="ORF">F8153_02485</name>
</gene>
<proteinExistence type="predicted"/>
<protein>
    <submittedName>
        <fullName evidence="1">Uncharacterized protein</fullName>
    </submittedName>
</protein>
<reference evidence="1 2" key="1">
    <citation type="submission" date="2019-10" db="EMBL/GenBank/DDBJ databases">
        <title>Alkaliphilus serpentinus sp. nov. and Alkaliphilus pronyensis sp. nov., two novel anaerobic alkaliphilic species isolated from the serpentinized-hosted hydrothermal field of the Prony Bay (New Caledonia).</title>
        <authorList>
            <person name="Postec A."/>
        </authorList>
    </citation>
    <scope>NUCLEOTIDE SEQUENCE [LARGE SCALE GENOMIC DNA]</scope>
    <source>
        <strain evidence="1 2">LacT</strain>
    </source>
</reference>
<dbReference type="RefSeq" id="WP_151864777.1">
    <property type="nucleotide sequence ID" value="NZ_WBZB01000009.1"/>
</dbReference>
<dbReference type="OrthoDB" id="1954063at2"/>
<name>A0A833M936_9FIRM</name>
<evidence type="ECO:0000313" key="2">
    <source>
        <dbReference type="Proteomes" id="UP000465601"/>
    </source>
</evidence>
<sequence length="123" mass="14012">MRNQTKLMVGATLLLLILLIVKSLVLDPIGPQEGQALDYYNFVMEATQENNKGLLKPPIRTFRITNISHDPSGDDTIILKKGSQEEWSEVILEGKYEATIRVYFLHILPYKQFKVQGGVENEH</sequence>
<organism evidence="1 2">
    <name type="scientific">Alkaliphilus serpentinus</name>
    <dbReference type="NCBI Taxonomy" id="1482731"/>
    <lineage>
        <taxon>Bacteria</taxon>
        <taxon>Bacillati</taxon>
        <taxon>Bacillota</taxon>
        <taxon>Clostridia</taxon>
        <taxon>Peptostreptococcales</taxon>
        <taxon>Natronincolaceae</taxon>
        <taxon>Alkaliphilus</taxon>
    </lineage>
</organism>